<dbReference type="OrthoDB" id="5404794at2759"/>
<dbReference type="AlphaFoldDB" id="A0A9P7N5F2"/>
<dbReference type="Proteomes" id="UP000748025">
    <property type="component" value="Unassembled WGS sequence"/>
</dbReference>
<feature type="compositionally biased region" description="Polar residues" evidence="1">
    <location>
        <begin position="204"/>
        <end position="234"/>
    </location>
</feature>
<sequence>MAPKIIADSDGDDSESESPSHVPCDNIERTESSPPGIDHQSMSTDPSFFNSIYNEQKDAAREQPTNGDVIDLAEESEATDYVSFDRGFERVEAQAPIEKSLWDVPSSPEIITMKPKRPAKRNAESNTRTKITRGLRRQLDDIGYRSPDDESTTWEISSKRRRTQPKTGTSGDLPSTIPIESDDSPSVKPKARTSARAKKHLSSDGITALSSPTQPLKSRSINIGSSGSATNVNTPREPFTPLVKLSSPERPRSSAPEGLDVVKKDMSPPPGSTSRAIEVDDEHSAAAEESEGDDAPYQDEPTSRPTTTRKPRGRPKKVADATATNEESVVSVKVKKKRGRPKKSDKMDENDDKKADVEGEPCADTKPSPEIASPVQEQQTDPKTASPSNLQDSKAIVTETETETEKKLPPAPKTPTSLAEKIEDSVKKDATSKKTDVAPNSSGRQLYRVGLSKRTKIAPLLKMIRK</sequence>
<organism evidence="2 3">
    <name type="scientific">Claviceps pusilla</name>
    <dbReference type="NCBI Taxonomy" id="123648"/>
    <lineage>
        <taxon>Eukaryota</taxon>
        <taxon>Fungi</taxon>
        <taxon>Dikarya</taxon>
        <taxon>Ascomycota</taxon>
        <taxon>Pezizomycotina</taxon>
        <taxon>Sordariomycetes</taxon>
        <taxon>Hypocreomycetidae</taxon>
        <taxon>Hypocreales</taxon>
        <taxon>Clavicipitaceae</taxon>
        <taxon>Claviceps</taxon>
    </lineage>
</organism>
<proteinExistence type="predicted"/>
<feature type="region of interest" description="Disordered" evidence="1">
    <location>
        <begin position="108"/>
        <end position="441"/>
    </location>
</feature>
<reference evidence="2" key="1">
    <citation type="journal article" date="2020" name="bioRxiv">
        <title>Whole genome comparisons of ergot fungi reveals the divergence and evolution of species within the genus Claviceps are the result of varying mechanisms driving genome evolution and host range expansion.</title>
        <authorList>
            <person name="Wyka S.A."/>
            <person name="Mondo S.J."/>
            <person name="Liu M."/>
            <person name="Dettman J."/>
            <person name="Nalam V."/>
            <person name="Broders K.D."/>
        </authorList>
    </citation>
    <scope>NUCLEOTIDE SEQUENCE</scope>
    <source>
        <strain evidence="2">CCC 602</strain>
    </source>
</reference>
<gene>
    <name evidence="2" type="ORF">E4U43_004730</name>
</gene>
<accession>A0A9P7N5F2</accession>
<evidence type="ECO:0000256" key="1">
    <source>
        <dbReference type="SAM" id="MobiDB-lite"/>
    </source>
</evidence>
<protein>
    <recommendedName>
        <fullName evidence="4">AT hook domain-containing protein</fullName>
    </recommendedName>
</protein>
<feature type="compositionally biased region" description="Polar residues" evidence="1">
    <location>
        <begin position="40"/>
        <end position="49"/>
    </location>
</feature>
<dbReference type="SMART" id="SM00384">
    <property type="entry name" value="AT_hook"/>
    <property type="match status" value="2"/>
</dbReference>
<comment type="caution">
    <text evidence="2">The sequence shown here is derived from an EMBL/GenBank/DDBJ whole genome shotgun (WGS) entry which is preliminary data.</text>
</comment>
<feature type="compositionally biased region" description="Basic and acidic residues" evidence="1">
    <location>
        <begin position="342"/>
        <end position="357"/>
    </location>
</feature>
<name>A0A9P7N5F2_9HYPO</name>
<dbReference type="InterPro" id="IPR017956">
    <property type="entry name" value="AT_hook_DNA-bd_motif"/>
</dbReference>
<dbReference type="GO" id="GO:0003677">
    <property type="term" value="F:DNA binding"/>
    <property type="evidence" value="ECO:0007669"/>
    <property type="project" value="InterPro"/>
</dbReference>
<dbReference type="EMBL" id="SRPW01003073">
    <property type="protein sequence ID" value="KAG5988498.1"/>
    <property type="molecule type" value="Genomic_DNA"/>
</dbReference>
<feature type="compositionally biased region" description="Polar residues" evidence="1">
    <location>
        <begin position="375"/>
        <end position="392"/>
    </location>
</feature>
<evidence type="ECO:0000313" key="3">
    <source>
        <dbReference type="Proteomes" id="UP000748025"/>
    </source>
</evidence>
<feature type="compositionally biased region" description="Basic and acidic residues" evidence="1">
    <location>
        <begin position="137"/>
        <end position="148"/>
    </location>
</feature>
<feature type="compositionally biased region" description="Basic residues" evidence="1">
    <location>
        <begin position="189"/>
        <end position="200"/>
    </location>
</feature>
<feature type="compositionally biased region" description="Basic residues" evidence="1">
    <location>
        <begin position="307"/>
        <end position="316"/>
    </location>
</feature>
<evidence type="ECO:0000313" key="2">
    <source>
        <dbReference type="EMBL" id="KAG5988498.1"/>
    </source>
</evidence>
<feature type="compositionally biased region" description="Acidic residues" evidence="1">
    <location>
        <begin position="288"/>
        <end position="297"/>
    </location>
</feature>
<evidence type="ECO:0008006" key="4">
    <source>
        <dbReference type="Google" id="ProtNLM"/>
    </source>
</evidence>
<feature type="compositionally biased region" description="Basic and acidic residues" evidence="1">
    <location>
        <begin position="420"/>
        <end position="436"/>
    </location>
</feature>
<keyword evidence="3" id="KW-1185">Reference proteome</keyword>
<feature type="region of interest" description="Disordered" evidence="1">
    <location>
        <begin position="1"/>
        <end position="49"/>
    </location>
</feature>